<accession>A0A0F9ML19</accession>
<organism evidence="1">
    <name type="scientific">marine sediment metagenome</name>
    <dbReference type="NCBI Taxonomy" id="412755"/>
    <lineage>
        <taxon>unclassified sequences</taxon>
        <taxon>metagenomes</taxon>
        <taxon>ecological metagenomes</taxon>
    </lineage>
</organism>
<dbReference type="AlphaFoldDB" id="A0A0F9ML19"/>
<proteinExistence type="predicted"/>
<dbReference type="InterPro" id="IPR013320">
    <property type="entry name" value="ConA-like_dom_sf"/>
</dbReference>
<evidence type="ECO:0008006" key="2">
    <source>
        <dbReference type="Google" id="ProtNLM"/>
    </source>
</evidence>
<protein>
    <recommendedName>
        <fullName evidence="2">LamG domain-containing protein</fullName>
    </recommendedName>
</protein>
<dbReference type="EMBL" id="LAZR01005427">
    <property type="protein sequence ID" value="KKN00032.1"/>
    <property type="molecule type" value="Genomic_DNA"/>
</dbReference>
<evidence type="ECO:0000313" key="1">
    <source>
        <dbReference type="EMBL" id="KKN00032.1"/>
    </source>
</evidence>
<comment type="caution">
    <text evidence="1">The sequence shown here is derived from an EMBL/GenBank/DDBJ whole genome shotgun (WGS) entry which is preliminary data.</text>
</comment>
<sequence>MTRLRRASYAGQGGVSLNFDGSVTYVACGSDASIDNLPTAGVLTVDGYFRTSQTDAQAHVLVQKGNHTASGWKIVMIGTFRVSFELVTDDTHASIRPSSGAYNDGVWHHWASFYDDGGDRKPHLAIDGVWNETGQITATGTYVSDASVNLMFGRIPNVSAQYWKGDLGWHRLSNSDRFDGATQTNFSPPGRIDPPAIDGDTVEQWDYRDGRGLAVVASVTAANDGAITLGAGEWRKD</sequence>
<dbReference type="Gene3D" id="2.60.120.200">
    <property type="match status" value="1"/>
</dbReference>
<reference evidence="1" key="1">
    <citation type="journal article" date="2015" name="Nature">
        <title>Complex archaea that bridge the gap between prokaryotes and eukaryotes.</title>
        <authorList>
            <person name="Spang A."/>
            <person name="Saw J.H."/>
            <person name="Jorgensen S.L."/>
            <person name="Zaremba-Niedzwiedzka K."/>
            <person name="Martijn J."/>
            <person name="Lind A.E."/>
            <person name="van Eijk R."/>
            <person name="Schleper C."/>
            <person name="Guy L."/>
            <person name="Ettema T.J."/>
        </authorList>
    </citation>
    <scope>NUCLEOTIDE SEQUENCE</scope>
</reference>
<dbReference type="SUPFAM" id="SSF49899">
    <property type="entry name" value="Concanavalin A-like lectins/glucanases"/>
    <property type="match status" value="1"/>
</dbReference>
<dbReference type="Pfam" id="PF13385">
    <property type="entry name" value="Laminin_G_3"/>
    <property type="match status" value="1"/>
</dbReference>
<gene>
    <name evidence="1" type="ORF">LCGC14_1141940</name>
</gene>
<name>A0A0F9ML19_9ZZZZ</name>